<evidence type="ECO:0000313" key="2">
    <source>
        <dbReference type="Proteomes" id="UP000265520"/>
    </source>
</evidence>
<accession>A0A392QLR3</accession>
<sequence length="65" mass="7335">MKFPLPMVGRLPSLESPLLSLCSSLSRLFVVDLIDPLQKEAETSPSYEYHREWQGVQCTKGGRVI</sequence>
<keyword evidence="2" id="KW-1185">Reference proteome</keyword>
<comment type="caution">
    <text evidence="1">The sequence shown here is derived from an EMBL/GenBank/DDBJ whole genome shotgun (WGS) entry which is preliminary data.</text>
</comment>
<evidence type="ECO:0000313" key="1">
    <source>
        <dbReference type="EMBL" id="MCI24814.1"/>
    </source>
</evidence>
<dbReference type="EMBL" id="LXQA010143704">
    <property type="protein sequence ID" value="MCI24814.1"/>
    <property type="molecule type" value="Genomic_DNA"/>
</dbReference>
<feature type="non-terminal residue" evidence="1">
    <location>
        <position position="65"/>
    </location>
</feature>
<dbReference type="Proteomes" id="UP000265520">
    <property type="component" value="Unassembled WGS sequence"/>
</dbReference>
<protein>
    <submittedName>
        <fullName evidence="1">Uncharacterized protein</fullName>
    </submittedName>
</protein>
<proteinExistence type="predicted"/>
<dbReference type="AlphaFoldDB" id="A0A392QLR3"/>
<organism evidence="1 2">
    <name type="scientific">Trifolium medium</name>
    <dbReference type="NCBI Taxonomy" id="97028"/>
    <lineage>
        <taxon>Eukaryota</taxon>
        <taxon>Viridiplantae</taxon>
        <taxon>Streptophyta</taxon>
        <taxon>Embryophyta</taxon>
        <taxon>Tracheophyta</taxon>
        <taxon>Spermatophyta</taxon>
        <taxon>Magnoliopsida</taxon>
        <taxon>eudicotyledons</taxon>
        <taxon>Gunneridae</taxon>
        <taxon>Pentapetalae</taxon>
        <taxon>rosids</taxon>
        <taxon>fabids</taxon>
        <taxon>Fabales</taxon>
        <taxon>Fabaceae</taxon>
        <taxon>Papilionoideae</taxon>
        <taxon>50 kb inversion clade</taxon>
        <taxon>NPAAA clade</taxon>
        <taxon>Hologalegina</taxon>
        <taxon>IRL clade</taxon>
        <taxon>Trifolieae</taxon>
        <taxon>Trifolium</taxon>
    </lineage>
</organism>
<reference evidence="1 2" key="1">
    <citation type="journal article" date="2018" name="Front. Plant Sci.">
        <title>Red Clover (Trifolium pratense) and Zigzag Clover (T. medium) - A Picture of Genomic Similarities and Differences.</title>
        <authorList>
            <person name="Dluhosova J."/>
            <person name="Istvanek J."/>
            <person name="Nedelnik J."/>
            <person name="Repkova J."/>
        </authorList>
    </citation>
    <scope>NUCLEOTIDE SEQUENCE [LARGE SCALE GENOMIC DNA]</scope>
    <source>
        <strain evidence="2">cv. 10/8</strain>
        <tissue evidence="1">Leaf</tissue>
    </source>
</reference>
<name>A0A392QLR3_9FABA</name>